<keyword evidence="3" id="KW-1185">Reference proteome</keyword>
<dbReference type="OrthoDB" id="75724at2759"/>
<dbReference type="CDD" id="cd00170">
    <property type="entry name" value="SEC14"/>
    <property type="match status" value="1"/>
</dbReference>
<proteinExistence type="predicted"/>
<dbReference type="RefSeq" id="XP_001438925.1">
    <property type="nucleotide sequence ID" value="XM_001438888.1"/>
</dbReference>
<dbReference type="PANTHER" id="PTHR46818:SF1">
    <property type="entry name" value="CHROMOSOME UNDETERMINED SCAFFOLD_125, WHOLE GENOME SHOTGUN SEQUENCE"/>
    <property type="match status" value="1"/>
</dbReference>
<evidence type="ECO:0000259" key="1">
    <source>
        <dbReference type="PROSITE" id="PS50191"/>
    </source>
</evidence>
<dbReference type="KEGG" id="ptm:GSPATT00008075001"/>
<accession>A0CL61</accession>
<dbReference type="SUPFAM" id="SSF46938">
    <property type="entry name" value="CRAL/TRIO N-terminal domain"/>
    <property type="match status" value="1"/>
</dbReference>
<dbReference type="GeneID" id="5024710"/>
<protein>
    <recommendedName>
        <fullName evidence="1">CRAL-TRIO domain-containing protein</fullName>
    </recommendedName>
</protein>
<dbReference type="InterPro" id="IPR036865">
    <property type="entry name" value="CRAL-TRIO_dom_sf"/>
</dbReference>
<dbReference type="eggNOG" id="KOG1471">
    <property type="taxonomic scope" value="Eukaryota"/>
</dbReference>
<dbReference type="PROSITE" id="PS50191">
    <property type="entry name" value="CRAL_TRIO"/>
    <property type="match status" value="1"/>
</dbReference>
<dbReference type="OMA" id="CENVTVF"/>
<name>A0CL61_PARTE</name>
<gene>
    <name evidence="2" type="ORF">GSPATT00008075001</name>
</gene>
<dbReference type="Proteomes" id="UP000000600">
    <property type="component" value="Unassembled WGS sequence"/>
</dbReference>
<dbReference type="SMART" id="SM00516">
    <property type="entry name" value="SEC14"/>
    <property type="match status" value="1"/>
</dbReference>
<organism evidence="2 3">
    <name type="scientific">Paramecium tetraurelia</name>
    <dbReference type="NCBI Taxonomy" id="5888"/>
    <lineage>
        <taxon>Eukaryota</taxon>
        <taxon>Sar</taxon>
        <taxon>Alveolata</taxon>
        <taxon>Ciliophora</taxon>
        <taxon>Intramacronucleata</taxon>
        <taxon>Oligohymenophorea</taxon>
        <taxon>Peniculida</taxon>
        <taxon>Parameciidae</taxon>
        <taxon>Paramecium</taxon>
    </lineage>
</organism>
<evidence type="ECO:0000313" key="3">
    <source>
        <dbReference type="Proteomes" id="UP000000600"/>
    </source>
</evidence>
<evidence type="ECO:0000313" key="2">
    <source>
        <dbReference type="EMBL" id="CAK71528.1"/>
    </source>
</evidence>
<feature type="domain" description="CRAL-TRIO" evidence="1">
    <location>
        <begin position="92"/>
        <end position="253"/>
    </location>
</feature>
<sequence length="331" mass="39228">MLLNTEFYLYFPEGHEILIKFKKYEIRKFFDGQIQFTQNELQSIQQFRQKYQVQKEDSFILRMLYATKFKFDKCQEAIKTYDEWKQNMDPKVNPMSQELLKQGVIYMHGRDNRYRPIIVVNARKVAGVKEIDVLLQSMTIFLDYVLTNCMLPGQIENWIVIMDLGGLGIMGLPKQDLYRIMNYLSSNYRSRMHKCYVINCHKALSITWAMIKTFLEDITVNKIHFESCPLPLLQYTNPQQLEKKYGGVANDKQDNFWPPQEISPNYQIAVDNIKLIDQLTYVELYKSGKLTKNRICQELIKQQDLQQNNQQIKLAQKSEDDFQSCEEDNDL</sequence>
<dbReference type="HOGENOM" id="CLU_058726_1_0_1"/>
<dbReference type="STRING" id="5888.A0CL61"/>
<dbReference type="Pfam" id="PF00650">
    <property type="entry name" value="CRAL_TRIO"/>
    <property type="match status" value="1"/>
</dbReference>
<dbReference type="AlphaFoldDB" id="A0CL61"/>
<dbReference type="Gene3D" id="3.40.525.10">
    <property type="entry name" value="CRAL-TRIO lipid binding domain"/>
    <property type="match status" value="1"/>
</dbReference>
<dbReference type="InParanoid" id="A0CL61"/>
<dbReference type="SUPFAM" id="SSF52087">
    <property type="entry name" value="CRAL/TRIO domain"/>
    <property type="match status" value="1"/>
</dbReference>
<reference evidence="2 3" key="1">
    <citation type="journal article" date="2006" name="Nature">
        <title>Global trends of whole-genome duplications revealed by the ciliate Paramecium tetraurelia.</title>
        <authorList>
            <consortium name="Genoscope"/>
            <person name="Aury J.-M."/>
            <person name="Jaillon O."/>
            <person name="Duret L."/>
            <person name="Noel B."/>
            <person name="Jubin C."/>
            <person name="Porcel B.M."/>
            <person name="Segurens B."/>
            <person name="Daubin V."/>
            <person name="Anthouard V."/>
            <person name="Aiach N."/>
            <person name="Arnaiz O."/>
            <person name="Billaut A."/>
            <person name="Beisson J."/>
            <person name="Blanc I."/>
            <person name="Bouhouche K."/>
            <person name="Camara F."/>
            <person name="Duharcourt S."/>
            <person name="Guigo R."/>
            <person name="Gogendeau D."/>
            <person name="Katinka M."/>
            <person name="Keller A.-M."/>
            <person name="Kissmehl R."/>
            <person name="Klotz C."/>
            <person name="Koll F."/>
            <person name="Le Moue A."/>
            <person name="Lepere C."/>
            <person name="Malinsky S."/>
            <person name="Nowacki M."/>
            <person name="Nowak J.K."/>
            <person name="Plattner H."/>
            <person name="Poulain J."/>
            <person name="Ruiz F."/>
            <person name="Serrano V."/>
            <person name="Zagulski M."/>
            <person name="Dessen P."/>
            <person name="Betermier M."/>
            <person name="Weissenbach J."/>
            <person name="Scarpelli C."/>
            <person name="Schachter V."/>
            <person name="Sperling L."/>
            <person name="Meyer E."/>
            <person name="Cohen J."/>
            <person name="Wincker P."/>
        </authorList>
    </citation>
    <scope>NUCLEOTIDE SEQUENCE [LARGE SCALE GENOMIC DNA]</scope>
    <source>
        <strain evidence="2 3">Stock d4-2</strain>
    </source>
</reference>
<dbReference type="InterPro" id="IPR001251">
    <property type="entry name" value="CRAL-TRIO_dom"/>
</dbReference>
<dbReference type="InterPro" id="IPR036273">
    <property type="entry name" value="CRAL/TRIO_N_dom_sf"/>
</dbReference>
<dbReference type="PANTHER" id="PTHR46818">
    <property type="entry name" value="DOMAIN-CONTAINING PROTEIN, PUTATIVE-RELATED"/>
    <property type="match status" value="1"/>
</dbReference>
<dbReference type="EMBL" id="CT868097">
    <property type="protein sequence ID" value="CAK71528.1"/>
    <property type="molecule type" value="Genomic_DNA"/>
</dbReference>